<feature type="non-terminal residue" evidence="1">
    <location>
        <position position="1"/>
    </location>
</feature>
<comment type="caution">
    <text evidence="1">The sequence shown here is derived from an EMBL/GenBank/DDBJ whole genome shotgun (WGS) entry which is preliminary data.</text>
</comment>
<gene>
    <name evidence="1" type="ORF">M9458_042374</name>
</gene>
<name>A0ABD0NRK3_CIRMR</name>
<reference evidence="1 2" key="1">
    <citation type="submission" date="2024-05" db="EMBL/GenBank/DDBJ databases">
        <title>Genome sequencing and assembly of Indian major carp, Cirrhinus mrigala (Hamilton, 1822).</title>
        <authorList>
            <person name="Mohindra V."/>
            <person name="Chowdhury L.M."/>
            <person name="Lal K."/>
            <person name="Jena J.K."/>
        </authorList>
    </citation>
    <scope>NUCLEOTIDE SEQUENCE [LARGE SCALE GENOMIC DNA]</scope>
    <source>
        <strain evidence="1">CM1030</strain>
        <tissue evidence="1">Blood</tissue>
    </source>
</reference>
<dbReference type="EMBL" id="JAMKFB020000021">
    <property type="protein sequence ID" value="KAL0162978.1"/>
    <property type="molecule type" value="Genomic_DNA"/>
</dbReference>
<evidence type="ECO:0000313" key="1">
    <source>
        <dbReference type="EMBL" id="KAL0162978.1"/>
    </source>
</evidence>
<evidence type="ECO:0000313" key="2">
    <source>
        <dbReference type="Proteomes" id="UP001529510"/>
    </source>
</evidence>
<organism evidence="1 2">
    <name type="scientific">Cirrhinus mrigala</name>
    <name type="common">Mrigala</name>
    <dbReference type="NCBI Taxonomy" id="683832"/>
    <lineage>
        <taxon>Eukaryota</taxon>
        <taxon>Metazoa</taxon>
        <taxon>Chordata</taxon>
        <taxon>Craniata</taxon>
        <taxon>Vertebrata</taxon>
        <taxon>Euteleostomi</taxon>
        <taxon>Actinopterygii</taxon>
        <taxon>Neopterygii</taxon>
        <taxon>Teleostei</taxon>
        <taxon>Ostariophysi</taxon>
        <taxon>Cypriniformes</taxon>
        <taxon>Cyprinidae</taxon>
        <taxon>Labeoninae</taxon>
        <taxon>Labeonini</taxon>
        <taxon>Cirrhinus</taxon>
    </lineage>
</organism>
<sequence>NETERQEILSIVRHYSYYGRYGYYGYDGYTVWIGLSKQLFLHILEVMDSMGCCTTR</sequence>
<accession>A0ABD0NRK3</accession>
<protein>
    <submittedName>
        <fullName evidence="1">Uncharacterized protein</fullName>
    </submittedName>
</protein>
<dbReference type="Proteomes" id="UP001529510">
    <property type="component" value="Unassembled WGS sequence"/>
</dbReference>
<keyword evidence="2" id="KW-1185">Reference proteome</keyword>
<dbReference type="AlphaFoldDB" id="A0ABD0NRK3"/>
<proteinExistence type="predicted"/>